<feature type="transmembrane region" description="Helical" evidence="1">
    <location>
        <begin position="182"/>
        <end position="202"/>
    </location>
</feature>
<gene>
    <name evidence="4" type="ORF">E6C55_19835</name>
</gene>
<keyword evidence="1" id="KW-0472">Membrane</keyword>
<evidence type="ECO:0000256" key="1">
    <source>
        <dbReference type="SAM" id="Phobius"/>
    </source>
</evidence>
<comment type="caution">
    <text evidence="4">The sequence shown here is derived from an EMBL/GenBank/DDBJ whole genome shotgun (WGS) entry which is preliminary data.</text>
</comment>
<dbReference type="Proteomes" id="UP000310636">
    <property type="component" value="Unassembled WGS sequence"/>
</dbReference>
<sequence length="208" mass="21396">MRKAITMLAAFFLALGFAGVASAHVTVQPSSVAAGSYQVFTLRVPTESDTLTTTAVKVEVPDAVDISRFEPKAGWTYETEKNGDGKITSFTWKAADGVGLSGTEFAQFNFQGKVADDATELSWKAHQIMSDGSSVDWIGASDADKPASVTAVTAKVAGDDHGHGASTSSDAASEESDGGDGLALGLGIAGVVLGALALIVALTRRRKA</sequence>
<dbReference type="RefSeq" id="WP_136371561.1">
    <property type="nucleotide sequence ID" value="NZ_SSOB01000027.1"/>
</dbReference>
<keyword evidence="2" id="KW-0732">Signal</keyword>
<feature type="chain" id="PRO_5020900406" evidence="2">
    <location>
        <begin position="24"/>
        <end position="208"/>
    </location>
</feature>
<dbReference type="AlphaFoldDB" id="A0A4S4BMH7"/>
<dbReference type="Pfam" id="PF07987">
    <property type="entry name" value="DUF1775"/>
    <property type="match status" value="1"/>
</dbReference>
<dbReference type="InterPro" id="IPR038507">
    <property type="entry name" value="YcnI-like_sf"/>
</dbReference>
<dbReference type="EMBL" id="SSOB01000027">
    <property type="protein sequence ID" value="THF76034.1"/>
    <property type="molecule type" value="Genomic_DNA"/>
</dbReference>
<evidence type="ECO:0000259" key="3">
    <source>
        <dbReference type="Pfam" id="PF07987"/>
    </source>
</evidence>
<keyword evidence="1" id="KW-0812">Transmembrane</keyword>
<dbReference type="OrthoDB" id="69896at2"/>
<feature type="domain" description="YncI copper-binding" evidence="3">
    <location>
        <begin position="24"/>
        <end position="146"/>
    </location>
</feature>
<keyword evidence="5" id="KW-1185">Reference proteome</keyword>
<evidence type="ECO:0000313" key="4">
    <source>
        <dbReference type="EMBL" id="THF76034.1"/>
    </source>
</evidence>
<reference evidence="4 5" key="1">
    <citation type="submission" date="2019-04" db="EMBL/GenBank/DDBJ databases">
        <title>Cohnella sp. nov. isolated from preserved vegetables.</title>
        <authorList>
            <person name="Lin S.-Y."/>
            <person name="Hung M.-H."/>
            <person name="Young C.-C."/>
        </authorList>
    </citation>
    <scope>NUCLEOTIDE SEQUENCE [LARGE SCALE GENOMIC DNA]</scope>
    <source>
        <strain evidence="4 5">CC-MHH1044</strain>
    </source>
</reference>
<dbReference type="InterPro" id="IPR012533">
    <property type="entry name" value="YcnI-copper_dom"/>
</dbReference>
<protein>
    <submittedName>
        <fullName evidence="4">DUF1775 domain-containing protein</fullName>
    </submittedName>
</protein>
<dbReference type="Gene3D" id="2.60.40.2230">
    <property type="entry name" value="Uncharacterised protein YcnI-like PF07987, DUF1775"/>
    <property type="match status" value="1"/>
</dbReference>
<organism evidence="4 5">
    <name type="scientific">Cohnella fermenti</name>
    <dbReference type="NCBI Taxonomy" id="2565925"/>
    <lineage>
        <taxon>Bacteria</taxon>
        <taxon>Bacillati</taxon>
        <taxon>Bacillota</taxon>
        <taxon>Bacilli</taxon>
        <taxon>Bacillales</taxon>
        <taxon>Paenibacillaceae</taxon>
        <taxon>Cohnella</taxon>
    </lineage>
</organism>
<evidence type="ECO:0000256" key="2">
    <source>
        <dbReference type="SAM" id="SignalP"/>
    </source>
</evidence>
<name>A0A4S4BMH7_9BACL</name>
<keyword evidence="1" id="KW-1133">Transmembrane helix</keyword>
<evidence type="ECO:0000313" key="5">
    <source>
        <dbReference type="Proteomes" id="UP000310636"/>
    </source>
</evidence>
<feature type="signal peptide" evidence="2">
    <location>
        <begin position="1"/>
        <end position="23"/>
    </location>
</feature>
<accession>A0A4S4BMH7</accession>
<dbReference type="CDD" id="cd08545">
    <property type="entry name" value="YcnI_like"/>
    <property type="match status" value="1"/>
</dbReference>
<proteinExistence type="predicted"/>